<comment type="caution">
    <text evidence="2">The sequence shown here is derived from an EMBL/GenBank/DDBJ whole genome shotgun (WGS) entry which is preliminary data.</text>
</comment>
<dbReference type="AlphaFoldDB" id="A0A9D3LZP4"/>
<keyword evidence="3" id="KW-1185">Reference proteome</keyword>
<evidence type="ECO:0000313" key="3">
    <source>
        <dbReference type="Proteomes" id="UP001044222"/>
    </source>
</evidence>
<protein>
    <recommendedName>
        <fullName evidence="1">Synaptonemal complex protein 2 armadillo-repeat-like domain-containing protein</fullName>
    </recommendedName>
</protein>
<dbReference type="InterPro" id="IPR041322">
    <property type="entry name" value="SYCP2_ARLD"/>
</dbReference>
<gene>
    <name evidence="2" type="ORF">ANANG_G00218210</name>
</gene>
<proteinExistence type="predicted"/>
<dbReference type="Pfam" id="PF18581">
    <property type="entry name" value="SYCP2_ARLD"/>
    <property type="match status" value="1"/>
</dbReference>
<evidence type="ECO:0000259" key="1">
    <source>
        <dbReference type="Pfam" id="PF18581"/>
    </source>
</evidence>
<dbReference type="EMBL" id="JAFIRN010000012">
    <property type="protein sequence ID" value="KAG5837918.1"/>
    <property type="molecule type" value="Genomic_DNA"/>
</dbReference>
<reference evidence="2" key="1">
    <citation type="submission" date="2021-01" db="EMBL/GenBank/DDBJ databases">
        <title>A chromosome-scale assembly of European eel, Anguilla anguilla.</title>
        <authorList>
            <person name="Henkel C."/>
            <person name="Jong-Raadsen S.A."/>
            <person name="Dufour S."/>
            <person name="Weltzien F.-A."/>
            <person name="Palstra A.P."/>
            <person name="Pelster B."/>
            <person name="Spaink H.P."/>
            <person name="Van Den Thillart G.E."/>
            <person name="Jansen H."/>
            <person name="Zahm M."/>
            <person name="Klopp C."/>
            <person name="Cedric C."/>
            <person name="Louis A."/>
            <person name="Berthelot C."/>
            <person name="Parey E."/>
            <person name="Roest Crollius H."/>
            <person name="Montfort J."/>
            <person name="Robinson-Rechavi M."/>
            <person name="Bucao C."/>
            <person name="Bouchez O."/>
            <person name="Gislard M."/>
            <person name="Lluch J."/>
            <person name="Milhes M."/>
            <person name="Lampietro C."/>
            <person name="Lopez Roques C."/>
            <person name="Donnadieu C."/>
            <person name="Braasch I."/>
            <person name="Desvignes T."/>
            <person name="Postlethwait J."/>
            <person name="Bobe J."/>
            <person name="Guiguen Y."/>
            <person name="Dirks R."/>
        </authorList>
    </citation>
    <scope>NUCLEOTIDE SEQUENCE</scope>
    <source>
        <strain evidence="2">Tag_6206</strain>
        <tissue evidence="2">Liver</tissue>
    </source>
</reference>
<name>A0A9D3LZP4_ANGAN</name>
<dbReference type="PANTHER" id="PTHR15607">
    <property type="entry name" value="SYNAPTONEMAL COMPLEX PROTEIN-RELATED"/>
    <property type="match status" value="1"/>
</dbReference>
<dbReference type="GO" id="GO:0007140">
    <property type="term" value="P:male meiotic nuclear division"/>
    <property type="evidence" value="ECO:0007669"/>
    <property type="project" value="TreeGrafter"/>
</dbReference>
<evidence type="ECO:0000313" key="2">
    <source>
        <dbReference type="EMBL" id="KAG5837918.1"/>
    </source>
</evidence>
<accession>A0A9D3LZP4</accession>
<dbReference type="InterPro" id="IPR024835">
    <property type="entry name" value="SYCP2-like"/>
</dbReference>
<dbReference type="GO" id="GO:0007143">
    <property type="term" value="P:female meiotic nuclear division"/>
    <property type="evidence" value="ECO:0007669"/>
    <property type="project" value="TreeGrafter"/>
</dbReference>
<organism evidence="2 3">
    <name type="scientific">Anguilla anguilla</name>
    <name type="common">European freshwater eel</name>
    <name type="synonym">Muraena anguilla</name>
    <dbReference type="NCBI Taxonomy" id="7936"/>
    <lineage>
        <taxon>Eukaryota</taxon>
        <taxon>Metazoa</taxon>
        <taxon>Chordata</taxon>
        <taxon>Craniata</taxon>
        <taxon>Vertebrata</taxon>
        <taxon>Euteleostomi</taxon>
        <taxon>Actinopterygii</taxon>
        <taxon>Neopterygii</taxon>
        <taxon>Teleostei</taxon>
        <taxon>Anguilliformes</taxon>
        <taxon>Anguillidae</taxon>
        <taxon>Anguilla</taxon>
    </lineage>
</organism>
<dbReference type="PANTHER" id="PTHR15607:SF12">
    <property type="entry name" value="SYNAPTONEMAL COMPLEX PROTEIN 2"/>
    <property type="match status" value="1"/>
</dbReference>
<dbReference type="Proteomes" id="UP001044222">
    <property type="component" value="Chromosome 12"/>
</dbReference>
<feature type="domain" description="Synaptonemal complex protein 2 armadillo-repeat-like" evidence="1">
    <location>
        <begin position="8"/>
        <end position="83"/>
    </location>
</feature>
<dbReference type="GO" id="GO:0000779">
    <property type="term" value="C:condensed chromosome, centromeric region"/>
    <property type="evidence" value="ECO:0007669"/>
    <property type="project" value="TreeGrafter"/>
</dbReference>
<dbReference type="GO" id="GO:0000800">
    <property type="term" value="C:lateral element"/>
    <property type="evidence" value="ECO:0007669"/>
    <property type="project" value="TreeGrafter"/>
</dbReference>
<sequence>MLPCQGQQLEKLIHEALKRSDFHALEELLRDESSAEAHPKCSKQFISKLDRLVNRELDKGNAKHASLCLSCLHRFGKSLTVPGGPLVSGNGTQALIKKISV</sequence>